<evidence type="ECO:0000256" key="2">
    <source>
        <dbReference type="ARBA" id="ARBA00022475"/>
    </source>
</evidence>
<comment type="subcellular location">
    <subcellularLocation>
        <location evidence="1">Cell membrane</location>
        <topology evidence="1">Lipid-anchor</topology>
        <topology evidence="1">GPI-anchor</topology>
    </subcellularLocation>
</comment>
<keyword evidence="11" id="KW-1185">Reference proteome</keyword>
<evidence type="ECO:0000256" key="6">
    <source>
        <dbReference type="ARBA" id="ARBA00023180"/>
    </source>
</evidence>
<evidence type="ECO:0000256" key="5">
    <source>
        <dbReference type="ARBA" id="ARBA00023136"/>
    </source>
</evidence>
<keyword evidence="6" id="KW-0325">Glycoprotein</keyword>
<keyword evidence="2" id="KW-1003">Cell membrane</keyword>
<dbReference type="PANTHER" id="PTHR34992">
    <property type="entry name" value="HYPHAL ANASTAMOSIS-7 PROTEIN"/>
    <property type="match status" value="1"/>
</dbReference>
<evidence type="ECO:0000259" key="9">
    <source>
        <dbReference type="Pfam" id="PF20238"/>
    </source>
</evidence>
<reference evidence="10" key="1">
    <citation type="submission" date="2019-07" db="EMBL/GenBank/DDBJ databases">
        <title>Hyphodiscus hymeniophilus genome sequencing and assembly.</title>
        <authorList>
            <person name="Kramer G."/>
            <person name="Nodwell J."/>
        </authorList>
    </citation>
    <scope>NUCLEOTIDE SEQUENCE</scope>
    <source>
        <strain evidence="10">ATCC 34498</strain>
    </source>
</reference>
<evidence type="ECO:0000256" key="4">
    <source>
        <dbReference type="ARBA" id="ARBA00022729"/>
    </source>
</evidence>
<protein>
    <recommendedName>
        <fullName evidence="9">Copper acquisition factor BIM1-like domain-containing protein</fullName>
    </recommendedName>
</protein>
<dbReference type="OrthoDB" id="5329488at2759"/>
<evidence type="ECO:0000313" key="10">
    <source>
        <dbReference type="EMBL" id="KAG0646105.1"/>
    </source>
</evidence>
<keyword evidence="7" id="KW-0449">Lipoprotein</keyword>
<dbReference type="CDD" id="cd21176">
    <property type="entry name" value="LPMO_auxiliary-like"/>
    <property type="match status" value="1"/>
</dbReference>
<feature type="signal peptide" evidence="8">
    <location>
        <begin position="1"/>
        <end position="19"/>
    </location>
</feature>
<gene>
    <name evidence="10" type="ORF">D0Z07_8168</name>
</gene>
<keyword evidence="4 8" id="KW-0732">Signal</keyword>
<keyword evidence="5" id="KW-0472">Membrane</keyword>
<dbReference type="AlphaFoldDB" id="A0A9P6SNG4"/>
<dbReference type="EMBL" id="VNKQ01000016">
    <property type="protein sequence ID" value="KAG0646105.1"/>
    <property type="molecule type" value="Genomic_DNA"/>
</dbReference>
<dbReference type="InterPro" id="IPR046530">
    <property type="entry name" value="BIM1-like_dom"/>
</dbReference>
<dbReference type="GO" id="GO:0098552">
    <property type="term" value="C:side of membrane"/>
    <property type="evidence" value="ECO:0007669"/>
    <property type="project" value="UniProtKB-KW"/>
</dbReference>
<feature type="chain" id="PRO_5040113054" description="Copper acquisition factor BIM1-like domain-containing protein" evidence="8">
    <location>
        <begin position="20"/>
        <end position="236"/>
    </location>
</feature>
<evidence type="ECO:0000256" key="7">
    <source>
        <dbReference type="ARBA" id="ARBA00023288"/>
    </source>
</evidence>
<accession>A0A9P6SNG4</accession>
<keyword evidence="3" id="KW-0336">GPI-anchor</keyword>
<comment type="caution">
    <text evidence="10">The sequence shown here is derived from an EMBL/GenBank/DDBJ whole genome shotgun (WGS) entry which is preliminary data.</text>
</comment>
<sequence length="236" mass="25524">MAALIWSIIAITCATVVNAHSYILYPGQRGDNLILNATFPYGMQWAYPCGGIPTTTNRTKWPVTGGGISIQPGWFTGHATALMYINLGLGTDGPDGGPPNMSFPMVPTFEIIGPSNNPYPGSFCLPQVPLPANVTVNVGDLATIQVVETAVHGGALYNCVDIIFALQEEVPELNTTNCFNSTTISFKDPFAEASCGSCTTSSGSPTHMLYKLRFYEHCNSYGASFMSYDEWDFKYE</sequence>
<evidence type="ECO:0000256" key="3">
    <source>
        <dbReference type="ARBA" id="ARBA00022622"/>
    </source>
</evidence>
<dbReference type="Pfam" id="PF20238">
    <property type="entry name" value="BIM1-like_dom"/>
    <property type="match status" value="1"/>
</dbReference>
<name>A0A9P6SNG4_9HELO</name>
<proteinExistence type="predicted"/>
<evidence type="ECO:0000313" key="11">
    <source>
        <dbReference type="Proteomes" id="UP000785200"/>
    </source>
</evidence>
<dbReference type="InterPro" id="IPR046936">
    <property type="entry name" value="BIM1-like"/>
</dbReference>
<dbReference type="Proteomes" id="UP000785200">
    <property type="component" value="Unassembled WGS sequence"/>
</dbReference>
<dbReference type="PANTHER" id="PTHR34992:SF10">
    <property type="entry name" value="COPPER ACQUISITION FACTOR BIM1-LIKE DOMAIN-CONTAINING PROTEIN"/>
    <property type="match status" value="1"/>
</dbReference>
<organism evidence="10 11">
    <name type="scientific">Hyphodiscus hymeniophilus</name>
    <dbReference type="NCBI Taxonomy" id="353542"/>
    <lineage>
        <taxon>Eukaryota</taxon>
        <taxon>Fungi</taxon>
        <taxon>Dikarya</taxon>
        <taxon>Ascomycota</taxon>
        <taxon>Pezizomycotina</taxon>
        <taxon>Leotiomycetes</taxon>
        <taxon>Helotiales</taxon>
        <taxon>Hyphodiscaceae</taxon>
        <taxon>Hyphodiscus</taxon>
    </lineage>
</organism>
<feature type="domain" description="Copper acquisition factor BIM1-like" evidence="9">
    <location>
        <begin position="18"/>
        <end position="182"/>
    </location>
</feature>
<evidence type="ECO:0000256" key="8">
    <source>
        <dbReference type="SAM" id="SignalP"/>
    </source>
</evidence>
<dbReference type="GO" id="GO:0005886">
    <property type="term" value="C:plasma membrane"/>
    <property type="evidence" value="ECO:0007669"/>
    <property type="project" value="UniProtKB-SubCell"/>
</dbReference>
<evidence type="ECO:0000256" key="1">
    <source>
        <dbReference type="ARBA" id="ARBA00004609"/>
    </source>
</evidence>